<comment type="caution">
    <text evidence="1">The sequence shown here is derived from an EMBL/GenBank/DDBJ whole genome shotgun (WGS) entry which is preliminary data.</text>
</comment>
<accession>A0A4Y2HFQ3</accession>
<dbReference type="Proteomes" id="UP000499080">
    <property type="component" value="Unassembled WGS sequence"/>
</dbReference>
<name>A0A4Y2HFQ3_ARAVE</name>
<organism evidence="1 2">
    <name type="scientific">Araneus ventricosus</name>
    <name type="common">Orbweaver spider</name>
    <name type="synonym">Epeira ventricosa</name>
    <dbReference type="NCBI Taxonomy" id="182803"/>
    <lineage>
        <taxon>Eukaryota</taxon>
        <taxon>Metazoa</taxon>
        <taxon>Ecdysozoa</taxon>
        <taxon>Arthropoda</taxon>
        <taxon>Chelicerata</taxon>
        <taxon>Arachnida</taxon>
        <taxon>Araneae</taxon>
        <taxon>Araneomorphae</taxon>
        <taxon>Entelegynae</taxon>
        <taxon>Araneoidea</taxon>
        <taxon>Araneidae</taxon>
        <taxon>Araneus</taxon>
    </lineage>
</organism>
<dbReference type="AlphaFoldDB" id="A0A4Y2HFQ3"/>
<gene>
    <name evidence="1" type="ORF">AVEN_4726_1</name>
</gene>
<reference evidence="1 2" key="1">
    <citation type="journal article" date="2019" name="Sci. Rep.">
        <title>Orb-weaving spider Araneus ventricosus genome elucidates the spidroin gene catalogue.</title>
        <authorList>
            <person name="Kono N."/>
            <person name="Nakamura H."/>
            <person name="Ohtoshi R."/>
            <person name="Moran D.A.P."/>
            <person name="Shinohara A."/>
            <person name="Yoshida Y."/>
            <person name="Fujiwara M."/>
            <person name="Mori M."/>
            <person name="Tomita M."/>
            <person name="Arakawa K."/>
        </authorList>
    </citation>
    <scope>NUCLEOTIDE SEQUENCE [LARGE SCALE GENOMIC DNA]</scope>
</reference>
<evidence type="ECO:0000313" key="2">
    <source>
        <dbReference type="Proteomes" id="UP000499080"/>
    </source>
</evidence>
<evidence type="ECO:0000313" key="1">
    <source>
        <dbReference type="EMBL" id="GBM64132.1"/>
    </source>
</evidence>
<dbReference type="EMBL" id="BGPR01001911">
    <property type="protein sequence ID" value="GBM64132.1"/>
    <property type="molecule type" value="Genomic_DNA"/>
</dbReference>
<protein>
    <submittedName>
        <fullName evidence="1">Uncharacterized protein</fullName>
    </submittedName>
</protein>
<sequence>MACRADYKRIAFGSQWECFDRLERLWNFVCSASWKTADILKRLAENSIYDLNPQSIPGRDEMDGFEATYFGADFVPQKILGDEIFY</sequence>
<keyword evidence="2" id="KW-1185">Reference proteome</keyword>
<proteinExistence type="predicted"/>